<evidence type="ECO:0000313" key="2">
    <source>
        <dbReference type="Proteomes" id="UP001642260"/>
    </source>
</evidence>
<gene>
    <name evidence="1" type="ORF">ERUC_LOCUS21972</name>
</gene>
<evidence type="ECO:0000313" key="1">
    <source>
        <dbReference type="EMBL" id="CAH8356217.1"/>
    </source>
</evidence>
<keyword evidence="2" id="KW-1185">Reference proteome</keyword>
<accession>A0ABC8KCR1</accession>
<reference evidence="1 2" key="1">
    <citation type="submission" date="2022-03" db="EMBL/GenBank/DDBJ databases">
        <authorList>
            <person name="Macdonald S."/>
            <person name="Ahmed S."/>
            <person name="Newling K."/>
        </authorList>
    </citation>
    <scope>NUCLEOTIDE SEQUENCE [LARGE SCALE GENOMIC DNA]</scope>
</reference>
<dbReference type="AlphaFoldDB" id="A0ABC8KCR1"/>
<protein>
    <submittedName>
        <fullName evidence="1">Uncharacterized protein</fullName>
    </submittedName>
</protein>
<comment type="caution">
    <text evidence="1">The sequence shown here is derived from an EMBL/GenBank/DDBJ whole genome shotgun (WGS) entry which is preliminary data.</text>
</comment>
<sequence>MEISIFNMAAKVYSPLSYISSIVDIDECKMSFLIVRSMERVRKSEDNHSCKRHWILAFLDRNLLPDAETQALESGAQSSNASIKIFNEKDIKTPTKDFHEARILGVGGQGNHRRRDTSKDIDECKNECSFLWEAWNL</sequence>
<dbReference type="EMBL" id="CAKOAT010216265">
    <property type="protein sequence ID" value="CAH8356217.1"/>
    <property type="molecule type" value="Genomic_DNA"/>
</dbReference>
<organism evidence="1 2">
    <name type="scientific">Eruca vesicaria subsp. sativa</name>
    <name type="common">Garden rocket</name>
    <name type="synonym">Eruca sativa</name>
    <dbReference type="NCBI Taxonomy" id="29727"/>
    <lineage>
        <taxon>Eukaryota</taxon>
        <taxon>Viridiplantae</taxon>
        <taxon>Streptophyta</taxon>
        <taxon>Embryophyta</taxon>
        <taxon>Tracheophyta</taxon>
        <taxon>Spermatophyta</taxon>
        <taxon>Magnoliopsida</taxon>
        <taxon>eudicotyledons</taxon>
        <taxon>Gunneridae</taxon>
        <taxon>Pentapetalae</taxon>
        <taxon>rosids</taxon>
        <taxon>malvids</taxon>
        <taxon>Brassicales</taxon>
        <taxon>Brassicaceae</taxon>
        <taxon>Brassiceae</taxon>
        <taxon>Eruca</taxon>
    </lineage>
</organism>
<proteinExistence type="predicted"/>
<name>A0ABC8KCR1_ERUVS</name>
<dbReference type="Proteomes" id="UP001642260">
    <property type="component" value="Unassembled WGS sequence"/>
</dbReference>